<dbReference type="WBParaSite" id="TCNE_0000905901-mRNA-1">
    <property type="protein sequence ID" value="TCNE_0000905901-mRNA-1"/>
    <property type="gene ID" value="TCNE_0000905901"/>
</dbReference>
<reference evidence="8 9" key="2">
    <citation type="submission" date="2018-11" db="EMBL/GenBank/DDBJ databases">
        <authorList>
            <consortium name="Pathogen Informatics"/>
        </authorList>
    </citation>
    <scope>NUCLEOTIDE SEQUENCE [LARGE SCALE GENOMIC DNA]</scope>
</reference>
<dbReference type="Pfam" id="PF07645">
    <property type="entry name" value="EGF_CA"/>
    <property type="match status" value="1"/>
</dbReference>
<feature type="domain" description="EGF-like calcium-binding" evidence="7">
    <location>
        <begin position="50"/>
        <end position="92"/>
    </location>
</feature>
<dbReference type="Proteomes" id="UP000050794">
    <property type="component" value="Unassembled WGS sequence"/>
</dbReference>
<dbReference type="PANTHER" id="PTHR24039">
    <property type="entry name" value="FIBRILLIN-RELATED"/>
    <property type="match status" value="1"/>
</dbReference>
<dbReference type="InterPro" id="IPR001881">
    <property type="entry name" value="EGF-like_Ca-bd_dom"/>
</dbReference>
<dbReference type="InterPro" id="IPR049883">
    <property type="entry name" value="NOTCH1_EGF-like"/>
</dbReference>
<proteinExistence type="predicted"/>
<keyword evidence="5" id="KW-1015">Disulfide bond</keyword>
<keyword evidence="9" id="KW-1185">Reference proteome</keyword>
<evidence type="ECO:0000256" key="3">
    <source>
        <dbReference type="ARBA" id="ARBA00022737"/>
    </source>
</evidence>
<evidence type="ECO:0000313" key="10">
    <source>
        <dbReference type="WBParaSite" id="TCNE_0000905901-mRNA-1"/>
    </source>
</evidence>
<evidence type="ECO:0000256" key="1">
    <source>
        <dbReference type="ARBA" id="ARBA00022536"/>
    </source>
</evidence>
<keyword evidence="3" id="KW-0677">Repeat</keyword>
<keyword evidence="6" id="KW-0325">Glycoprotein</keyword>
<organism evidence="9 10">
    <name type="scientific">Toxocara canis</name>
    <name type="common">Canine roundworm</name>
    <dbReference type="NCBI Taxonomy" id="6265"/>
    <lineage>
        <taxon>Eukaryota</taxon>
        <taxon>Metazoa</taxon>
        <taxon>Ecdysozoa</taxon>
        <taxon>Nematoda</taxon>
        <taxon>Chromadorea</taxon>
        <taxon>Rhabditida</taxon>
        <taxon>Spirurina</taxon>
        <taxon>Ascaridomorpha</taxon>
        <taxon>Ascaridoidea</taxon>
        <taxon>Toxocaridae</taxon>
        <taxon>Toxocara</taxon>
    </lineage>
</organism>
<dbReference type="PANTHER" id="PTHR24039:SF28">
    <property type="entry name" value="EGF-LIKE DOMAIN-CONTAINING PROTEIN"/>
    <property type="match status" value="1"/>
</dbReference>
<evidence type="ECO:0000256" key="6">
    <source>
        <dbReference type="ARBA" id="ARBA00023180"/>
    </source>
</evidence>
<keyword evidence="4" id="KW-0106">Calcium</keyword>
<dbReference type="SMART" id="SM00179">
    <property type="entry name" value="EGF_CA"/>
    <property type="match status" value="1"/>
</dbReference>
<keyword evidence="2" id="KW-0732">Signal</keyword>
<dbReference type="SUPFAM" id="SSF57196">
    <property type="entry name" value="EGF/Laminin"/>
    <property type="match status" value="1"/>
</dbReference>
<name>A0A183UKN9_TOXCA</name>
<protein>
    <submittedName>
        <fullName evidence="10">EGF_CA domain-containing protein</fullName>
    </submittedName>
</protein>
<evidence type="ECO:0000256" key="2">
    <source>
        <dbReference type="ARBA" id="ARBA00022729"/>
    </source>
</evidence>
<evidence type="ECO:0000313" key="9">
    <source>
        <dbReference type="Proteomes" id="UP000050794"/>
    </source>
</evidence>
<dbReference type="GO" id="GO:0005509">
    <property type="term" value="F:calcium ion binding"/>
    <property type="evidence" value="ECO:0007669"/>
    <property type="project" value="InterPro"/>
</dbReference>
<sequence length="545" mass="61481">MVPGRSEYRCDCKIGFEPPPNVTQMYYSCNVYRYSPESDTIAPACPKLADFDECSSGKAMIDPQVEDCVNTVGSFTVECKPGFRRDITGKCVDLNECAEDPAYVETIKRYEEMWNARLPITDWKKIFIEPKNKSSAYGICYERAMSSSWWWFTSSSSPLPFCRNTVYDARGAFGGNVKVKEWKGFECDCPPHQRRMQKGGSLRIVLKCEEEDPCEKLNCESLGEGWICDHESRRCECNTAAGYTQRITDVAFCTRDECTLADTNGPTTVKNARYRSMIHCDFETKKWKPVKGYHFVRDNKTNAVIDLKDIDECLDENYCCDRTKAQCKSTGGINECDAECHNFDGGAMCYCDASNPDVTIDPNTCQCISKCAVNSAWYLNCNDDQLTCNLDKWDRLLNAPTAPRGTVCSRLSNEQGTYLDFASMRDLVKELCRAQVFCAMPPYEIDDIRLLPAFNYEGKCITTPAEMASVKCPFGDKPLQMQGLASLYASCPYKIDMNKYPGPNPAYQKREGTPMMLTCLAGGAKLDETTQFYQSGLNEYSVENL</sequence>
<evidence type="ECO:0000256" key="4">
    <source>
        <dbReference type="ARBA" id="ARBA00022837"/>
    </source>
</evidence>
<reference evidence="10" key="1">
    <citation type="submission" date="2016-06" db="UniProtKB">
        <authorList>
            <consortium name="WormBaseParasite"/>
        </authorList>
    </citation>
    <scope>IDENTIFICATION</scope>
</reference>
<evidence type="ECO:0000313" key="8">
    <source>
        <dbReference type="EMBL" id="VDM40380.1"/>
    </source>
</evidence>
<gene>
    <name evidence="8" type="ORF">TCNE_LOCUS9059</name>
</gene>
<accession>A0A183UKN9</accession>
<dbReference type="AlphaFoldDB" id="A0A183UKN9"/>
<evidence type="ECO:0000259" key="7">
    <source>
        <dbReference type="SMART" id="SM00179"/>
    </source>
</evidence>
<evidence type="ECO:0000256" key="5">
    <source>
        <dbReference type="ARBA" id="ARBA00023157"/>
    </source>
</evidence>
<dbReference type="Gene3D" id="2.10.25.10">
    <property type="entry name" value="Laminin"/>
    <property type="match status" value="1"/>
</dbReference>
<dbReference type="EMBL" id="UYWY01020065">
    <property type="protein sequence ID" value="VDM40380.1"/>
    <property type="molecule type" value="Genomic_DNA"/>
</dbReference>
<keyword evidence="1" id="KW-0245">EGF-like domain</keyword>